<feature type="transmembrane region" description="Helical" evidence="6">
    <location>
        <begin position="293"/>
        <end position="315"/>
    </location>
</feature>
<dbReference type="Pfam" id="PF12704">
    <property type="entry name" value="MacB_PCD"/>
    <property type="match status" value="2"/>
</dbReference>
<evidence type="ECO:0000256" key="2">
    <source>
        <dbReference type="ARBA" id="ARBA00022475"/>
    </source>
</evidence>
<dbReference type="InterPro" id="IPR003838">
    <property type="entry name" value="ABC3_permease_C"/>
</dbReference>
<accession>A0ABU7I3L3</accession>
<keyword evidence="3 6" id="KW-0812">Transmembrane</keyword>
<feature type="transmembrane region" description="Helical" evidence="6">
    <location>
        <begin position="376"/>
        <end position="405"/>
    </location>
</feature>
<dbReference type="InterPro" id="IPR050250">
    <property type="entry name" value="Macrolide_Exporter_MacB"/>
</dbReference>
<evidence type="ECO:0000256" key="1">
    <source>
        <dbReference type="ARBA" id="ARBA00004651"/>
    </source>
</evidence>
<reference evidence="9 10" key="1">
    <citation type="submission" date="2024-01" db="EMBL/GenBank/DDBJ databases">
        <title>Pedobacter sp. nov., isolated from fresh soil.</title>
        <authorList>
            <person name="Le N.T.T."/>
        </authorList>
    </citation>
    <scope>NUCLEOTIDE SEQUENCE [LARGE SCALE GENOMIC DNA]</scope>
    <source>
        <strain evidence="9 10">KR3-3</strain>
    </source>
</reference>
<dbReference type="Pfam" id="PF02687">
    <property type="entry name" value="FtsX"/>
    <property type="match status" value="2"/>
</dbReference>
<protein>
    <submittedName>
        <fullName evidence="9">ABC transporter permease</fullName>
    </submittedName>
</protein>
<dbReference type="InterPro" id="IPR025857">
    <property type="entry name" value="MacB_PCD"/>
</dbReference>
<dbReference type="Proteomes" id="UP001336835">
    <property type="component" value="Unassembled WGS sequence"/>
</dbReference>
<feature type="transmembrane region" description="Helical" evidence="6">
    <location>
        <begin position="336"/>
        <end position="356"/>
    </location>
</feature>
<evidence type="ECO:0000313" key="9">
    <source>
        <dbReference type="EMBL" id="MEE1943984.1"/>
    </source>
</evidence>
<gene>
    <name evidence="9" type="ORF">VRU48_02615</name>
</gene>
<evidence type="ECO:0000256" key="4">
    <source>
        <dbReference type="ARBA" id="ARBA00022989"/>
    </source>
</evidence>
<evidence type="ECO:0000256" key="5">
    <source>
        <dbReference type="ARBA" id="ARBA00023136"/>
    </source>
</evidence>
<organism evidence="9 10">
    <name type="scientific">Pedobacter albus</name>
    <dbReference type="NCBI Taxonomy" id="3113905"/>
    <lineage>
        <taxon>Bacteria</taxon>
        <taxon>Pseudomonadati</taxon>
        <taxon>Bacteroidota</taxon>
        <taxon>Sphingobacteriia</taxon>
        <taxon>Sphingobacteriales</taxon>
        <taxon>Sphingobacteriaceae</taxon>
        <taxon>Pedobacter</taxon>
    </lineage>
</organism>
<feature type="transmembrane region" description="Helical" evidence="6">
    <location>
        <begin position="426"/>
        <end position="451"/>
    </location>
</feature>
<feature type="domain" description="ABC3 transporter permease C-terminal" evidence="7">
    <location>
        <begin position="293"/>
        <end position="410"/>
    </location>
</feature>
<keyword evidence="5 6" id="KW-0472">Membrane</keyword>
<proteinExistence type="predicted"/>
<keyword evidence="4 6" id="KW-1133">Transmembrane helix</keyword>
<feature type="transmembrane region" description="Helical" evidence="6">
    <location>
        <begin position="730"/>
        <end position="748"/>
    </location>
</feature>
<feature type="transmembrane region" description="Helical" evidence="6">
    <location>
        <begin position="21"/>
        <end position="45"/>
    </location>
</feature>
<keyword evidence="2" id="KW-1003">Cell membrane</keyword>
<evidence type="ECO:0000313" key="10">
    <source>
        <dbReference type="Proteomes" id="UP001336835"/>
    </source>
</evidence>
<dbReference type="EMBL" id="JAZDQT010000001">
    <property type="protein sequence ID" value="MEE1943984.1"/>
    <property type="molecule type" value="Genomic_DNA"/>
</dbReference>
<evidence type="ECO:0000259" key="7">
    <source>
        <dbReference type="Pfam" id="PF02687"/>
    </source>
</evidence>
<dbReference type="PANTHER" id="PTHR30572">
    <property type="entry name" value="MEMBRANE COMPONENT OF TRANSPORTER-RELATED"/>
    <property type="match status" value="1"/>
</dbReference>
<name>A0ABU7I3L3_9SPHI</name>
<feature type="domain" description="MacB-like periplasmic core" evidence="8">
    <location>
        <begin position="502"/>
        <end position="642"/>
    </location>
</feature>
<feature type="transmembrane region" description="Helical" evidence="6">
    <location>
        <begin position="678"/>
        <end position="703"/>
    </location>
</feature>
<sequence>MFALNLKIAFRNLWKHRGYAIFNIIGLAISLTCVLIIFLFIHQWLSADNFHPNANRTYRVVSIGNNKGVRNPMMGVPAPMANALRAEFPQLEKVANIAQSYQVVDVLESNGTAKQHFREYGSLFYTDPEFFEILNFPWLMGNPSSLKAPHHIALTQSTSAKYFGNWQNAMGKKLKLAGDDQLYEVTGIMKDVPSNSDFPIHVAVSFQNYYNATSTRWNSVDQGHHCYVLAKPGTDMASLQQQLTAFTKKYYDPKDPLANSHEFQSFSTIHTDDNYGTFSGKHYTSGQLNALKIIGAFLLLIACINFINMATAQAVSRSKEVGVRKVLGSSRKQLMVRFLGETFIITLIAMIIASILTETCLPIVGNFLDQQISFNIQQYPVLLAFIVGLWICISFLAGTYPALIISGYNPISALKSKIRAQKVGALSLRNVLVVLQFSVTLVLIIATLIVVKQINFFKNKPLGFNDRAIVQLNIPSDSLSKLRFASFKQKLMANSGVEMASYAYTAPSTSSNNFTSFYLNNSPEKGDFLVCNKPADEDYFKLFGLKLLAGKPLSKTDTTTGYILNETMLHQLNFKKPDEAIGKMLKLNKRANAPIIGVVQNFNNLSLHGEISPVVLYTSKDEYQTLFVKLAPEHMQATLKAIADDFNTFFPNQFYEQPSFYDQYIANYYLVEEKTATLLSTFTGIAIFISCFGLFSLISFVAVQRTKEMAIRKVLGATTVELIKQLNHSFVKMMLIANLIAWPLSYILLNKWLQSFAYKIDFPWQPFIWAGLSSVLILVVTVSFRAYKTAVSNPIDALKYE</sequence>
<evidence type="ECO:0000259" key="8">
    <source>
        <dbReference type="Pfam" id="PF12704"/>
    </source>
</evidence>
<keyword evidence="10" id="KW-1185">Reference proteome</keyword>
<comment type="subcellular location">
    <subcellularLocation>
        <location evidence="1">Cell membrane</location>
        <topology evidence="1">Multi-pass membrane protein</topology>
    </subcellularLocation>
</comment>
<feature type="domain" description="MacB-like periplasmic core" evidence="8">
    <location>
        <begin position="22"/>
        <end position="245"/>
    </location>
</feature>
<dbReference type="PANTHER" id="PTHR30572:SF18">
    <property type="entry name" value="ABC-TYPE MACROLIDE FAMILY EXPORT SYSTEM PERMEASE COMPONENT 2"/>
    <property type="match status" value="1"/>
</dbReference>
<comment type="caution">
    <text evidence="9">The sequence shown here is derived from an EMBL/GenBank/DDBJ whole genome shotgun (WGS) entry which is preliminary data.</text>
</comment>
<evidence type="ECO:0000256" key="3">
    <source>
        <dbReference type="ARBA" id="ARBA00022692"/>
    </source>
</evidence>
<dbReference type="RefSeq" id="WP_330106369.1">
    <property type="nucleotide sequence ID" value="NZ_JAZDQT010000001.1"/>
</dbReference>
<evidence type="ECO:0000256" key="6">
    <source>
        <dbReference type="SAM" id="Phobius"/>
    </source>
</evidence>
<feature type="transmembrane region" description="Helical" evidence="6">
    <location>
        <begin position="768"/>
        <end position="787"/>
    </location>
</feature>
<feature type="domain" description="ABC3 transporter permease C-terminal" evidence="7">
    <location>
        <begin position="681"/>
        <end position="783"/>
    </location>
</feature>